<dbReference type="PANTHER" id="PTHR16983:SF10">
    <property type="entry name" value="PROTEIN QUIVER"/>
    <property type="match status" value="1"/>
</dbReference>
<accession>A0A915PS81</accession>
<dbReference type="InterPro" id="IPR045860">
    <property type="entry name" value="Snake_toxin-like_sf"/>
</dbReference>
<proteinExistence type="predicted"/>
<evidence type="ECO:0000256" key="2">
    <source>
        <dbReference type="SAM" id="SignalP"/>
    </source>
</evidence>
<dbReference type="InterPro" id="IPR051110">
    <property type="entry name" value="Ly-6/neurotoxin-like_GPI-ap"/>
</dbReference>
<dbReference type="PANTHER" id="PTHR16983">
    <property type="entry name" value="UPAR/LY6 DOMAIN-CONTAINING PROTEIN"/>
    <property type="match status" value="1"/>
</dbReference>
<organism evidence="3 4">
    <name type="scientific">Setaria digitata</name>
    <dbReference type="NCBI Taxonomy" id="48799"/>
    <lineage>
        <taxon>Eukaryota</taxon>
        <taxon>Metazoa</taxon>
        <taxon>Ecdysozoa</taxon>
        <taxon>Nematoda</taxon>
        <taxon>Chromadorea</taxon>
        <taxon>Rhabditida</taxon>
        <taxon>Spirurina</taxon>
        <taxon>Spiruromorpha</taxon>
        <taxon>Filarioidea</taxon>
        <taxon>Setariidae</taxon>
        <taxon>Setaria</taxon>
    </lineage>
</organism>
<dbReference type="WBParaSite" id="sdigi.contig224.g6333.t1">
    <property type="protein sequence ID" value="sdigi.contig224.g6333.t1"/>
    <property type="gene ID" value="sdigi.contig224.g6333"/>
</dbReference>
<evidence type="ECO:0000313" key="4">
    <source>
        <dbReference type="WBParaSite" id="sdigi.contig224.g6333.t1"/>
    </source>
</evidence>
<feature type="chain" id="PRO_5037424839" evidence="2">
    <location>
        <begin position="28"/>
        <end position="150"/>
    </location>
</feature>
<dbReference type="Proteomes" id="UP000887581">
    <property type="component" value="Unplaced"/>
</dbReference>
<keyword evidence="3" id="KW-1185">Reference proteome</keyword>
<sequence length="150" mass="16797">MESFLSVHLAFWLILLLLLACFRYGECLKCYSCDGAEECNNPQEELCPKNNECFTVAENYDIKLNGLRKGCSPTCDRVNIQGKLCRTCKTELCNGKTGLGKAFEKPDILRPGRPFGPKKSSSGKNKMYTFLIHSLSLICAALCLQPQFEL</sequence>
<protein>
    <submittedName>
        <fullName evidence="4">Uncharacterized protein</fullName>
    </submittedName>
</protein>
<name>A0A915PS81_9BILA</name>
<dbReference type="AlphaFoldDB" id="A0A915PS81"/>
<dbReference type="SUPFAM" id="SSF57302">
    <property type="entry name" value="Snake toxin-like"/>
    <property type="match status" value="1"/>
</dbReference>
<keyword evidence="1 2" id="KW-0732">Signal</keyword>
<evidence type="ECO:0000256" key="1">
    <source>
        <dbReference type="ARBA" id="ARBA00022729"/>
    </source>
</evidence>
<feature type="signal peptide" evidence="2">
    <location>
        <begin position="1"/>
        <end position="27"/>
    </location>
</feature>
<evidence type="ECO:0000313" key="3">
    <source>
        <dbReference type="Proteomes" id="UP000887581"/>
    </source>
</evidence>
<reference evidence="4" key="1">
    <citation type="submission" date="2022-11" db="UniProtKB">
        <authorList>
            <consortium name="WormBaseParasite"/>
        </authorList>
    </citation>
    <scope>IDENTIFICATION</scope>
</reference>